<dbReference type="InterPro" id="IPR016193">
    <property type="entry name" value="Cytidine_deaminase-like"/>
</dbReference>
<dbReference type="EMBL" id="JAQOSP010000006">
    <property type="protein sequence ID" value="MDJ1168177.1"/>
    <property type="molecule type" value="Genomic_DNA"/>
</dbReference>
<comment type="cofactor">
    <cofactor evidence="8">
        <name>Zn(2+)</name>
        <dbReference type="ChEBI" id="CHEBI:29105"/>
    </cofactor>
    <text evidence="8">Binds 1 zinc ion per subunit.</text>
</comment>
<dbReference type="NCBIfam" id="NF008113">
    <property type="entry name" value="PRK10860.1"/>
    <property type="match status" value="1"/>
</dbReference>
<dbReference type="Proteomes" id="UP001235303">
    <property type="component" value="Unassembled WGS sequence"/>
</dbReference>
<dbReference type="PROSITE" id="PS00903">
    <property type="entry name" value="CYT_DCMP_DEAMINASES_1"/>
    <property type="match status" value="1"/>
</dbReference>
<organism evidence="10 11">
    <name type="scientific">Roseofilum acuticapitatum BLCC-M154</name>
    <dbReference type="NCBI Taxonomy" id="3022444"/>
    <lineage>
        <taxon>Bacteria</taxon>
        <taxon>Bacillati</taxon>
        <taxon>Cyanobacteriota</taxon>
        <taxon>Cyanophyceae</taxon>
        <taxon>Desertifilales</taxon>
        <taxon>Desertifilaceae</taxon>
        <taxon>Roseofilum</taxon>
        <taxon>Roseofilum acuticapitatum</taxon>
    </lineage>
</organism>
<keyword evidence="11" id="KW-1185">Reference proteome</keyword>
<comment type="similarity">
    <text evidence="1">Belongs to the cytidine and deoxycytidylate deaminase family. ADAT2 subfamily.</text>
</comment>
<evidence type="ECO:0000256" key="7">
    <source>
        <dbReference type="ARBA" id="ARBA00048045"/>
    </source>
</evidence>
<evidence type="ECO:0000256" key="4">
    <source>
        <dbReference type="ARBA" id="ARBA00022723"/>
    </source>
</evidence>
<evidence type="ECO:0000256" key="2">
    <source>
        <dbReference type="ARBA" id="ARBA00011738"/>
    </source>
</evidence>
<comment type="subunit">
    <text evidence="2 8">Homodimer.</text>
</comment>
<dbReference type="EC" id="3.5.4.33" evidence="8"/>
<dbReference type="HAMAP" id="MF_00972">
    <property type="entry name" value="tRNA_aden_deaminase"/>
    <property type="match status" value="1"/>
</dbReference>
<dbReference type="PANTHER" id="PTHR11079">
    <property type="entry name" value="CYTOSINE DEAMINASE FAMILY MEMBER"/>
    <property type="match status" value="1"/>
</dbReference>
<dbReference type="PROSITE" id="PS51747">
    <property type="entry name" value="CYT_DCMP_DEAMINASES_2"/>
    <property type="match status" value="1"/>
</dbReference>
<evidence type="ECO:0000256" key="6">
    <source>
        <dbReference type="ARBA" id="ARBA00022833"/>
    </source>
</evidence>
<keyword evidence="5 8" id="KW-0378">Hydrolase</keyword>
<dbReference type="InterPro" id="IPR002125">
    <property type="entry name" value="CMP_dCMP_dom"/>
</dbReference>
<comment type="caution">
    <text evidence="10">The sequence shown here is derived from an EMBL/GenBank/DDBJ whole genome shotgun (WGS) entry which is preliminary data.</text>
</comment>
<sequence length="158" mass="17607">MSSLTHPLYQHHRHWMTRALELAQTAGEAGEIPVGAIITDRQGQFLAEGTNHKERDRDPTAHAEIGAIRAACDRLNSWHLEGCTLYVTLEPCPMCAGAIIHARLQQLIYGIDDPKTGAIRTVLNLPDSPASNHRLQVLSGILESPCRQQLQSWFAQRR</sequence>
<keyword evidence="4 8" id="KW-0479">Metal-binding</keyword>
<evidence type="ECO:0000256" key="8">
    <source>
        <dbReference type="HAMAP-Rule" id="MF_00972"/>
    </source>
</evidence>
<keyword evidence="3 8" id="KW-0819">tRNA processing</keyword>
<gene>
    <name evidence="8 10" type="primary">tadA</name>
    <name evidence="10" type="ORF">PMG71_01895</name>
</gene>
<dbReference type="RefSeq" id="WP_283751944.1">
    <property type="nucleotide sequence ID" value="NZ_JAQOSP010000006.1"/>
</dbReference>
<dbReference type="GO" id="GO:0052717">
    <property type="term" value="F:tRNA-specific adenosine-34 deaminase activity"/>
    <property type="evidence" value="ECO:0007669"/>
    <property type="project" value="UniProtKB-EC"/>
</dbReference>
<feature type="binding site" evidence="8">
    <location>
        <position position="62"/>
    </location>
    <ligand>
        <name>Zn(2+)</name>
        <dbReference type="ChEBI" id="CHEBI:29105"/>
        <note>catalytic</note>
    </ligand>
</feature>
<dbReference type="InterPro" id="IPR028883">
    <property type="entry name" value="tRNA_aden_deaminase"/>
</dbReference>
<feature type="active site" description="Proton donor" evidence="8">
    <location>
        <position position="64"/>
    </location>
</feature>
<evidence type="ECO:0000259" key="9">
    <source>
        <dbReference type="PROSITE" id="PS51747"/>
    </source>
</evidence>
<evidence type="ECO:0000256" key="5">
    <source>
        <dbReference type="ARBA" id="ARBA00022801"/>
    </source>
</evidence>
<dbReference type="SUPFAM" id="SSF53927">
    <property type="entry name" value="Cytidine deaminase-like"/>
    <property type="match status" value="1"/>
</dbReference>
<name>A0ABT7AMQ1_9CYAN</name>
<feature type="domain" description="CMP/dCMP-type deaminase" evidence="9">
    <location>
        <begin position="10"/>
        <end position="138"/>
    </location>
</feature>
<dbReference type="PANTHER" id="PTHR11079:SF202">
    <property type="entry name" value="TRNA-SPECIFIC ADENOSINE DEAMINASE"/>
    <property type="match status" value="1"/>
</dbReference>
<comment type="catalytic activity">
    <reaction evidence="7 8">
        <text>adenosine(34) in tRNA + H2O + H(+) = inosine(34) in tRNA + NH4(+)</text>
        <dbReference type="Rhea" id="RHEA:43168"/>
        <dbReference type="Rhea" id="RHEA-COMP:10373"/>
        <dbReference type="Rhea" id="RHEA-COMP:10374"/>
        <dbReference type="ChEBI" id="CHEBI:15377"/>
        <dbReference type="ChEBI" id="CHEBI:15378"/>
        <dbReference type="ChEBI" id="CHEBI:28938"/>
        <dbReference type="ChEBI" id="CHEBI:74411"/>
        <dbReference type="ChEBI" id="CHEBI:82852"/>
        <dbReference type="EC" id="3.5.4.33"/>
    </reaction>
</comment>
<evidence type="ECO:0000256" key="1">
    <source>
        <dbReference type="ARBA" id="ARBA00010669"/>
    </source>
</evidence>
<dbReference type="Gene3D" id="3.40.140.10">
    <property type="entry name" value="Cytidine Deaminase, domain 2"/>
    <property type="match status" value="1"/>
</dbReference>
<keyword evidence="6 8" id="KW-0862">Zinc</keyword>
<feature type="binding site" evidence="8">
    <location>
        <position position="92"/>
    </location>
    <ligand>
        <name>Zn(2+)</name>
        <dbReference type="ChEBI" id="CHEBI:29105"/>
        <note>catalytic</note>
    </ligand>
</feature>
<evidence type="ECO:0000313" key="10">
    <source>
        <dbReference type="EMBL" id="MDJ1168177.1"/>
    </source>
</evidence>
<proteinExistence type="inferred from homology"/>
<dbReference type="CDD" id="cd01285">
    <property type="entry name" value="nucleoside_deaminase"/>
    <property type="match status" value="1"/>
</dbReference>
<evidence type="ECO:0000256" key="3">
    <source>
        <dbReference type="ARBA" id="ARBA00022694"/>
    </source>
</evidence>
<protein>
    <recommendedName>
        <fullName evidence="8">tRNA-specific adenosine deaminase</fullName>
        <ecNumber evidence="8">3.5.4.33</ecNumber>
    </recommendedName>
</protein>
<feature type="binding site" evidence="8">
    <location>
        <position position="95"/>
    </location>
    <ligand>
        <name>Zn(2+)</name>
        <dbReference type="ChEBI" id="CHEBI:29105"/>
        <note>catalytic</note>
    </ligand>
</feature>
<reference evidence="10 11" key="1">
    <citation type="submission" date="2023-01" db="EMBL/GenBank/DDBJ databases">
        <title>Novel diversity within Roseofilum (Cyanobacteria; Desertifilaceae) from marine benthic mats with descriptions of four novel species.</title>
        <authorList>
            <person name="Wang Y."/>
            <person name="Berthold D.E."/>
            <person name="Hu J."/>
            <person name="Lefler F.W."/>
            <person name="Laughinghouse H.D. IV."/>
        </authorList>
    </citation>
    <scope>NUCLEOTIDE SEQUENCE [LARGE SCALE GENOMIC DNA]</scope>
    <source>
        <strain evidence="10 11">BLCC-M154</strain>
    </source>
</reference>
<dbReference type="Pfam" id="PF14437">
    <property type="entry name" value="MafB19-deam"/>
    <property type="match status" value="1"/>
</dbReference>
<comment type="function">
    <text evidence="8">Catalyzes the deamination of adenosine to inosine at the wobble position 34 of tRNA(Arg2).</text>
</comment>
<dbReference type="InterPro" id="IPR016192">
    <property type="entry name" value="APOBEC/CMP_deaminase_Zn-bd"/>
</dbReference>
<accession>A0ABT7AMQ1</accession>
<dbReference type="InterPro" id="IPR058535">
    <property type="entry name" value="MafB19-deam"/>
</dbReference>
<evidence type="ECO:0000313" key="11">
    <source>
        <dbReference type="Proteomes" id="UP001235303"/>
    </source>
</evidence>